<gene>
    <name evidence="1" type="ORF">AKJ39_03730</name>
</gene>
<proteinExistence type="predicted"/>
<keyword evidence="2" id="KW-1185">Reference proteome</keyword>
<sequence>MPPSAVKTVEDLIFWQYAKIISKSAGMGKKNYGFIMDRFKKLQSGEIEWSTSMRKITKISLFWDNDFQSY</sequence>
<name>A0A656YW57_9EURY</name>
<protein>
    <submittedName>
        <fullName evidence="1">Uncharacterized protein</fullName>
    </submittedName>
</protein>
<dbReference type="EMBL" id="LHXT01000067">
    <property type="protein sequence ID" value="KXA97077.1"/>
    <property type="molecule type" value="Genomic_DNA"/>
</dbReference>
<organism evidence="1 2">
    <name type="scientific">candidate division MSBL1 archaeon SCGC-AAA259J03</name>
    <dbReference type="NCBI Taxonomy" id="1698269"/>
    <lineage>
        <taxon>Archaea</taxon>
        <taxon>Methanobacteriati</taxon>
        <taxon>Methanobacteriota</taxon>
        <taxon>candidate division MSBL1</taxon>
    </lineage>
</organism>
<dbReference type="AlphaFoldDB" id="A0A656YW57"/>
<dbReference type="Proteomes" id="UP000070257">
    <property type="component" value="Unassembled WGS sequence"/>
</dbReference>
<evidence type="ECO:0000313" key="1">
    <source>
        <dbReference type="EMBL" id="KXA97077.1"/>
    </source>
</evidence>
<comment type="caution">
    <text evidence="1">The sequence shown here is derived from an EMBL/GenBank/DDBJ whole genome shotgun (WGS) entry which is preliminary data.</text>
</comment>
<reference evidence="1 2" key="1">
    <citation type="journal article" date="2016" name="Sci. Rep.">
        <title>Metabolic traits of an uncultured archaeal lineage -MSBL1- from brine pools of the Red Sea.</title>
        <authorList>
            <person name="Mwirichia R."/>
            <person name="Alam I."/>
            <person name="Rashid M."/>
            <person name="Vinu M."/>
            <person name="Ba-Alawi W."/>
            <person name="Anthony Kamau A."/>
            <person name="Kamanda Ngugi D."/>
            <person name="Goker M."/>
            <person name="Klenk H.P."/>
            <person name="Bajic V."/>
            <person name="Stingl U."/>
        </authorList>
    </citation>
    <scope>NUCLEOTIDE SEQUENCE [LARGE SCALE GENOMIC DNA]</scope>
    <source>
        <strain evidence="1">SCGC-AAA259J03</strain>
    </source>
</reference>
<accession>A0A656YW57</accession>
<evidence type="ECO:0000313" key="2">
    <source>
        <dbReference type="Proteomes" id="UP000070257"/>
    </source>
</evidence>